<keyword evidence="4" id="KW-0949">S-adenosyl-L-methionine</keyword>
<evidence type="ECO:0000256" key="3">
    <source>
        <dbReference type="ARBA" id="ARBA00022679"/>
    </source>
</evidence>
<dbReference type="Proteomes" id="UP000177040">
    <property type="component" value="Unassembled WGS sequence"/>
</dbReference>
<dbReference type="InterPro" id="IPR019874">
    <property type="entry name" value="RF_methyltr_PrmC"/>
</dbReference>
<dbReference type="InterPro" id="IPR050320">
    <property type="entry name" value="N5-glutamine_MTase"/>
</dbReference>
<comment type="catalytic activity">
    <reaction evidence="5">
        <text>L-glutaminyl-[peptide chain release factor] + S-adenosyl-L-methionine = N(5)-methyl-L-glutaminyl-[peptide chain release factor] + S-adenosyl-L-homocysteine + H(+)</text>
        <dbReference type="Rhea" id="RHEA:42896"/>
        <dbReference type="Rhea" id="RHEA-COMP:10271"/>
        <dbReference type="Rhea" id="RHEA-COMP:10272"/>
        <dbReference type="ChEBI" id="CHEBI:15378"/>
        <dbReference type="ChEBI" id="CHEBI:30011"/>
        <dbReference type="ChEBI" id="CHEBI:57856"/>
        <dbReference type="ChEBI" id="CHEBI:59789"/>
        <dbReference type="ChEBI" id="CHEBI:61891"/>
        <dbReference type="EC" id="2.1.1.297"/>
    </reaction>
</comment>
<comment type="caution">
    <text evidence="8">The sequence shown here is derived from an EMBL/GenBank/DDBJ whole genome shotgun (WGS) entry which is preliminary data.</text>
</comment>
<evidence type="ECO:0000259" key="7">
    <source>
        <dbReference type="Pfam" id="PF17827"/>
    </source>
</evidence>
<gene>
    <name evidence="8" type="ORF">A2983_00735</name>
</gene>
<name>A0A1F6N4B1_9BACT</name>
<dbReference type="EC" id="2.1.1.297" evidence="1"/>
<dbReference type="GO" id="GO:0032259">
    <property type="term" value="P:methylation"/>
    <property type="evidence" value="ECO:0007669"/>
    <property type="project" value="UniProtKB-KW"/>
</dbReference>
<dbReference type="AlphaFoldDB" id="A0A1F6N4B1"/>
<dbReference type="Pfam" id="PF05175">
    <property type="entry name" value="MTS"/>
    <property type="match status" value="1"/>
</dbReference>
<dbReference type="NCBIfam" id="TIGR00536">
    <property type="entry name" value="hemK_fam"/>
    <property type="match status" value="1"/>
</dbReference>
<proteinExistence type="predicted"/>
<evidence type="ECO:0000256" key="4">
    <source>
        <dbReference type="ARBA" id="ARBA00022691"/>
    </source>
</evidence>
<evidence type="ECO:0000313" key="9">
    <source>
        <dbReference type="Proteomes" id="UP000177040"/>
    </source>
</evidence>
<evidence type="ECO:0000256" key="1">
    <source>
        <dbReference type="ARBA" id="ARBA00012771"/>
    </source>
</evidence>
<organism evidence="8 9">
    <name type="scientific">Candidatus Magasanikbacteria bacterium RIFCSPLOWO2_01_FULL_40_15</name>
    <dbReference type="NCBI Taxonomy" id="1798686"/>
    <lineage>
        <taxon>Bacteria</taxon>
        <taxon>Candidatus Magasanikiibacteriota</taxon>
    </lineage>
</organism>
<dbReference type="Gene3D" id="3.40.50.150">
    <property type="entry name" value="Vaccinia Virus protein VP39"/>
    <property type="match status" value="1"/>
</dbReference>
<dbReference type="GO" id="GO:0102559">
    <property type="term" value="F:peptide chain release factor N(5)-glutamine methyltransferase activity"/>
    <property type="evidence" value="ECO:0007669"/>
    <property type="project" value="UniProtKB-EC"/>
</dbReference>
<evidence type="ECO:0000313" key="8">
    <source>
        <dbReference type="EMBL" id="OGH78845.1"/>
    </source>
</evidence>
<accession>A0A1F6N4B1</accession>
<dbReference type="InterPro" id="IPR007848">
    <property type="entry name" value="Small_mtfrase_dom"/>
</dbReference>
<dbReference type="SUPFAM" id="SSF53335">
    <property type="entry name" value="S-adenosyl-L-methionine-dependent methyltransferases"/>
    <property type="match status" value="1"/>
</dbReference>
<evidence type="ECO:0000256" key="5">
    <source>
        <dbReference type="ARBA" id="ARBA00048391"/>
    </source>
</evidence>
<keyword evidence="3 8" id="KW-0808">Transferase</keyword>
<evidence type="ECO:0000259" key="6">
    <source>
        <dbReference type="Pfam" id="PF05175"/>
    </source>
</evidence>
<dbReference type="PANTHER" id="PTHR18895">
    <property type="entry name" value="HEMK METHYLTRANSFERASE"/>
    <property type="match status" value="1"/>
</dbReference>
<keyword evidence="2 8" id="KW-0489">Methyltransferase</keyword>
<protein>
    <recommendedName>
        <fullName evidence="1">peptide chain release factor N(5)-glutamine methyltransferase</fullName>
        <ecNumber evidence="1">2.1.1.297</ecNumber>
    </recommendedName>
</protein>
<dbReference type="Pfam" id="PF17827">
    <property type="entry name" value="PrmC_N"/>
    <property type="match status" value="1"/>
</dbReference>
<sequence length="275" mass="31317">MLAFVLKKPREFVLAHPEIRLSWWQKFRFIRLLKKRQRGIPLAYLLGHKEFFGLDFLVNKNTLIPRPETEIMVEAVLEIIKNANHNVVLIDVGTGSGCIPISIIKNAQKKIRVITTDISSSALRIAQKNASQNNVDITFLHGNLLEPIYGVYPELSRGKSILPSMDLPESFVIITANLPYLRAEQFKKEPTIQYEPRLALVANNNGLGLYEKLLEQIKQHLTSVKIKNQIQIFLEIDPAQKDAIKKIIQAYFSTALIEIKTDLAEQDRLVVITLV</sequence>
<dbReference type="CDD" id="cd02440">
    <property type="entry name" value="AdoMet_MTases"/>
    <property type="match status" value="1"/>
</dbReference>
<dbReference type="InterPro" id="IPR029063">
    <property type="entry name" value="SAM-dependent_MTases_sf"/>
</dbReference>
<reference evidence="8 9" key="1">
    <citation type="journal article" date="2016" name="Nat. Commun.">
        <title>Thousands of microbial genomes shed light on interconnected biogeochemical processes in an aquifer system.</title>
        <authorList>
            <person name="Anantharaman K."/>
            <person name="Brown C.T."/>
            <person name="Hug L.A."/>
            <person name="Sharon I."/>
            <person name="Castelle C.J."/>
            <person name="Probst A.J."/>
            <person name="Thomas B.C."/>
            <person name="Singh A."/>
            <person name="Wilkins M.J."/>
            <person name="Karaoz U."/>
            <person name="Brodie E.L."/>
            <person name="Williams K.H."/>
            <person name="Hubbard S.S."/>
            <person name="Banfield J.F."/>
        </authorList>
    </citation>
    <scope>NUCLEOTIDE SEQUENCE [LARGE SCALE GENOMIC DNA]</scope>
</reference>
<dbReference type="InterPro" id="IPR004556">
    <property type="entry name" value="HemK-like"/>
</dbReference>
<dbReference type="Gene3D" id="1.10.8.10">
    <property type="entry name" value="DNA helicase RuvA subunit, C-terminal domain"/>
    <property type="match status" value="1"/>
</dbReference>
<dbReference type="InterPro" id="IPR040758">
    <property type="entry name" value="PrmC_N"/>
</dbReference>
<dbReference type="PANTHER" id="PTHR18895:SF74">
    <property type="entry name" value="MTRF1L RELEASE FACTOR GLUTAMINE METHYLTRANSFERASE"/>
    <property type="match status" value="1"/>
</dbReference>
<dbReference type="NCBIfam" id="TIGR03534">
    <property type="entry name" value="RF_mod_PrmC"/>
    <property type="match status" value="1"/>
</dbReference>
<feature type="domain" description="Methyltransferase small" evidence="6">
    <location>
        <begin position="77"/>
        <end position="147"/>
    </location>
</feature>
<feature type="domain" description="Release factor glutamine methyltransferase N-terminal" evidence="7">
    <location>
        <begin position="2"/>
        <end position="47"/>
    </location>
</feature>
<evidence type="ECO:0000256" key="2">
    <source>
        <dbReference type="ARBA" id="ARBA00022603"/>
    </source>
</evidence>
<dbReference type="EMBL" id="MFQH01000001">
    <property type="protein sequence ID" value="OGH78845.1"/>
    <property type="molecule type" value="Genomic_DNA"/>
</dbReference>